<evidence type="ECO:0000313" key="2">
    <source>
        <dbReference type="EMBL" id="GIY07829.1"/>
    </source>
</evidence>
<dbReference type="InterPro" id="IPR038765">
    <property type="entry name" value="Papain-like_cys_pep_sf"/>
</dbReference>
<feature type="domain" description="OTU" evidence="1">
    <location>
        <begin position="56"/>
        <end position="181"/>
    </location>
</feature>
<dbReference type="AlphaFoldDB" id="A0AAV4QG77"/>
<dbReference type="Proteomes" id="UP001054837">
    <property type="component" value="Unassembled WGS sequence"/>
</dbReference>
<dbReference type="Pfam" id="PF02338">
    <property type="entry name" value="OTU"/>
    <property type="match status" value="1"/>
</dbReference>
<dbReference type="PROSITE" id="PS50802">
    <property type="entry name" value="OTU"/>
    <property type="match status" value="1"/>
</dbReference>
<organism evidence="2 3">
    <name type="scientific">Caerostris darwini</name>
    <dbReference type="NCBI Taxonomy" id="1538125"/>
    <lineage>
        <taxon>Eukaryota</taxon>
        <taxon>Metazoa</taxon>
        <taxon>Ecdysozoa</taxon>
        <taxon>Arthropoda</taxon>
        <taxon>Chelicerata</taxon>
        <taxon>Arachnida</taxon>
        <taxon>Araneae</taxon>
        <taxon>Araneomorphae</taxon>
        <taxon>Entelegynae</taxon>
        <taxon>Araneoidea</taxon>
        <taxon>Araneidae</taxon>
        <taxon>Caerostris</taxon>
    </lineage>
</organism>
<dbReference type="GO" id="GO:0016579">
    <property type="term" value="P:protein deubiquitination"/>
    <property type="evidence" value="ECO:0007669"/>
    <property type="project" value="TreeGrafter"/>
</dbReference>
<evidence type="ECO:0000313" key="3">
    <source>
        <dbReference type="Proteomes" id="UP001054837"/>
    </source>
</evidence>
<dbReference type="PANTHER" id="PTHR12419">
    <property type="entry name" value="OTU DOMAIN CONTAINING PROTEIN"/>
    <property type="match status" value="1"/>
</dbReference>
<dbReference type="InterPro" id="IPR003323">
    <property type="entry name" value="OTU_dom"/>
</dbReference>
<name>A0AAV4QG77_9ARAC</name>
<dbReference type="SUPFAM" id="SSF54001">
    <property type="entry name" value="Cysteine proteinases"/>
    <property type="match status" value="1"/>
</dbReference>
<protein>
    <submittedName>
        <fullName evidence="2">OTU domain-containing protein</fullName>
    </submittedName>
</protein>
<reference evidence="2 3" key="1">
    <citation type="submission" date="2021-06" db="EMBL/GenBank/DDBJ databases">
        <title>Caerostris darwini draft genome.</title>
        <authorList>
            <person name="Kono N."/>
            <person name="Arakawa K."/>
        </authorList>
    </citation>
    <scope>NUCLEOTIDE SEQUENCE [LARGE SCALE GENOMIC DNA]</scope>
</reference>
<dbReference type="Gene3D" id="3.90.70.80">
    <property type="match status" value="1"/>
</dbReference>
<evidence type="ECO:0000259" key="1">
    <source>
        <dbReference type="PROSITE" id="PS50802"/>
    </source>
</evidence>
<dbReference type="CDD" id="cd22757">
    <property type="entry name" value="OTU_P87_VP80-like"/>
    <property type="match status" value="1"/>
</dbReference>
<accession>A0AAV4QG77</accession>
<keyword evidence="3" id="KW-1185">Reference proteome</keyword>
<dbReference type="GO" id="GO:0004843">
    <property type="term" value="F:cysteine-type deubiquitinase activity"/>
    <property type="evidence" value="ECO:0007669"/>
    <property type="project" value="TreeGrafter"/>
</dbReference>
<dbReference type="InterPro" id="IPR050704">
    <property type="entry name" value="Peptidase_C85-like"/>
</dbReference>
<sequence length="211" mass="24719">MFCGPEDACKLKNNADVKRQTKNRRRRKKQLITKRQTRQTLRRGDSKFLHEAGGRFKIHPITGDGNCLFRAMAYFVLGKQIKHAFIRDQVVIYVCENWDRFKNFTSEEEMEAYEKRMSSASTYGGEAEIVAFSEVFGCKINVFFKDSPEREPLVFGDSSTNCFVLYSGLNDYGHYDVLLPTSRKTWDLSQYKISIDSLRRRTKFRLRHVLQ</sequence>
<gene>
    <name evidence="2" type="primary">AVEN_19389_1</name>
    <name evidence="2" type="ORF">CDAR_379851</name>
</gene>
<dbReference type="EMBL" id="BPLQ01004404">
    <property type="protein sequence ID" value="GIY07829.1"/>
    <property type="molecule type" value="Genomic_DNA"/>
</dbReference>
<comment type="caution">
    <text evidence="2">The sequence shown here is derived from an EMBL/GenBank/DDBJ whole genome shotgun (WGS) entry which is preliminary data.</text>
</comment>
<proteinExistence type="predicted"/>